<keyword evidence="2" id="KW-1185">Reference proteome</keyword>
<dbReference type="Gene3D" id="1.10.357.10">
    <property type="entry name" value="Tetracycline Repressor, domain 2"/>
    <property type="match status" value="1"/>
</dbReference>
<organism evidence="1 2">
    <name type="scientific">Streptomyces flaveus</name>
    <dbReference type="NCBI Taxonomy" id="66370"/>
    <lineage>
        <taxon>Bacteria</taxon>
        <taxon>Bacillati</taxon>
        <taxon>Actinomycetota</taxon>
        <taxon>Actinomycetes</taxon>
        <taxon>Kitasatosporales</taxon>
        <taxon>Streptomycetaceae</taxon>
        <taxon>Streptomyces</taxon>
        <taxon>Streptomyces aurantiacus group</taxon>
    </lineage>
</organism>
<reference evidence="1" key="2">
    <citation type="submission" date="2020-09" db="EMBL/GenBank/DDBJ databases">
        <authorList>
            <person name="Sun Q."/>
            <person name="Ohkuma M."/>
        </authorList>
    </citation>
    <scope>NUCLEOTIDE SEQUENCE</scope>
    <source>
        <strain evidence="1">JCM 3035</strain>
    </source>
</reference>
<proteinExistence type="predicted"/>
<dbReference type="EMBL" id="BMPQ01000010">
    <property type="protein sequence ID" value="GGK77263.1"/>
    <property type="molecule type" value="Genomic_DNA"/>
</dbReference>
<sequence length="270" mass="30165">MRPVNAPLHTELTIMQWEGKDMTAHAVRRRLPRRSPEETRALMLEAATKLVCAGTSDTSEAAVSAALAHIRVKRVTEEATRIMRERLGDDTAPAITTGSIYQIWPAQADFQADLLFHLTSRQAELVPGLPESIRRFKEAVDSGTTWQEALNDVLTDNHENHRVDPIYRVLLGFYASAANPRVRDALGHYAESFTEVACEAYQTLLDAYGLRMRAPYKVEHLATTIAALLDGFHMRWIAGHPNLEDPEGEDGWSLATRAAVMVFDQFTEPA</sequence>
<evidence type="ECO:0000313" key="1">
    <source>
        <dbReference type="EMBL" id="GGK77263.1"/>
    </source>
</evidence>
<comment type="caution">
    <text evidence="1">The sequence shown here is derived from an EMBL/GenBank/DDBJ whole genome shotgun (WGS) entry which is preliminary data.</text>
</comment>
<gene>
    <name evidence="1" type="ORF">GCM10010094_43080</name>
</gene>
<dbReference type="Proteomes" id="UP000637788">
    <property type="component" value="Unassembled WGS sequence"/>
</dbReference>
<accession>A0A917QXY2</accession>
<protein>
    <submittedName>
        <fullName evidence="1">Uncharacterized protein</fullName>
    </submittedName>
</protein>
<reference evidence="1" key="1">
    <citation type="journal article" date="2014" name="Int. J. Syst. Evol. Microbiol.">
        <title>Complete genome sequence of Corynebacterium casei LMG S-19264T (=DSM 44701T), isolated from a smear-ripened cheese.</title>
        <authorList>
            <consortium name="US DOE Joint Genome Institute (JGI-PGF)"/>
            <person name="Walter F."/>
            <person name="Albersmeier A."/>
            <person name="Kalinowski J."/>
            <person name="Ruckert C."/>
        </authorList>
    </citation>
    <scope>NUCLEOTIDE SEQUENCE</scope>
    <source>
        <strain evidence="1">JCM 3035</strain>
    </source>
</reference>
<evidence type="ECO:0000313" key="2">
    <source>
        <dbReference type="Proteomes" id="UP000637788"/>
    </source>
</evidence>
<dbReference type="AlphaFoldDB" id="A0A917QXY2"/>
<name>A0A917QXY2_9ACTN</name>